<dbReference type="AlphaFoldDB" id="A0A6V7H8L7"/>
<sequence length="71" mass="7793">ARTALIEPIGISSRCFFKPSCSSCSSLETLCWIPSCLPVMVLPAVRSARDKLSSKSSSRDANLQEYRVIDN</sequence>
<evidence type="ECO:0000313" key="2">
    <source>
        <dbReference type="Proteomes" id="UP000752696"/>
    </source>
</evidence>
<name>A0A6V7H8L7_9HYME</name>
<dbReference type="Proteomes" id="UP000752696">
    <property type="component" value="Unassembled WGS sequence"/>
</dbReference>
<proteinExistence type="predicted"/>
<evidence type="ECO:0000313" key="1">
    <source>
        <dbReference type="EMBL" id="CAD1476459.1"/>
    </source>
</evidence>
<feature type="non-terminal residue" evidence="1">
    <location>
        <position position="1"/>
    </location>
</feature>
<accession>A0A6V7H8L7</accession>
<keyword evidence="2" id="KW-1185">Reference proteome</keyword>
<dbReference type="EMBL" id="CAJDYZ010009394">
    <property type="protein sequence ID" value="CAD1476459.1"/>
    <property type="molecule type" value="Genomic_DNA"/>
</dbReference>
<reference evidence="1" key="1">
    <citation type="submission" date="2020-07" db="EMBL/GenBank/DDBJ databases">
        <authorList>
            <person name="Nazaruddin N."/>
        </authorList>
    </citation>
    <scope>NUCLEOTIDE SEQUENCE</scope>
</reference>
<protein>
    <submittedName>
        <fullName evidence="1">Uncharacterized protein</fullName>
    </submittedName>
</protein>
<comment type="caution">
    <text evidence="1">The sequence shown here is derived from an EMBL/GenBank/DDBJ whole genome shotgun (WGS) entry which is preliminary data.</text>
</comment>
<gene>
    <name evidence="1" type="ORF">MHI_LOCUS646189</name>
</gene>
<organism evidence="1 2">
    <name type="scientific">Heterotrigona itama</name>
    <dbReference type="NCBI Taxonomy" id="395501"/>
    <lineage>
        <taxon>Eukaryota</taxon>
        <taxon>Metazoa</taxon>
        <taxon>Ecdysozoa</taxon>
        <taxon>Arthropoda</taxon>
        <taxon>Hexapoda</taxon>
        <taxon>Insecta</taxon>
        <taxon>Pterygota</taxon>
        <taxon>Neoptera</taxon>
        <taxon>Endopterygota</taxon>
        <taxon>Hymenoptera</taxon>
        <taxon>Apocrita</taxon>
        <taxon>Aculeata</taxon>
        <taxon>Apoidea</taxon>
        <taxon>Anthophila</taxon>
        <taxon>Apidae</taxon>
        <taxon>Heterotrigona</taxon>
    </lineage>
</organism>